<dbReference type="RefSeq" id="WP_301677458.1">
    <property type="nucleotide sequence ID" value="NZ_VCYI01000008.1"/>
</dbReference>
<reference evidence="1" key="1">
    <citation type="submission" date="2019-05" db="EMBL/GenBank/DDBJ databases">
        <title>Isolation and characterization of methanogens from the cold seep sediment at Four-Way Closure Ridge.</title>
        <authorList>
            <person name="You Y.-T."/>
            <person name="Chen S.-C."/>
            <person name="Zhang W.-L."/>
            <person name="Lai M.-C."/>
        </authorList>
    </citation>
    <scope>NUCLEOTIDE SEQUENCE</scope>
    <source>
        <strain evidence="1">FWC-SCC3</strain>
    </source>
</reference>
<sequence>MATHSALITGVAASSVSHLLAAALCTVAISVNPNGLIMAKTVNPNRFADIDLQPQKTQQKSKFRQ</sequence>
<organism evidence="1 2">
    <name type="scientific">Methanoculleus methanifontis</name>
    <dbReference type="NCBI Taxonomy" id="2584086"/>
    <lineage>
        <taxon>Archaea</taxon>
        <taxon>Methanobacteriati</taxon>
        <taxon>Methanobacteriota</taxon>
        <taxon>Stenosarchaea group</taxon>
        <taxon>Methanomicrobia</taxon>
        <taxon>Methanomicrobiales</taxon>
        <taxon>Methanomicrobiaceae</taxon>
        <taxon>Methanoculleus</taxon>
    </lineage>
</organism>
<gene>
    <name evidence="1" type="ORF">FGW20_07410</name>
</gene>
<evidence type="ECO:0000313" key="1">
    <source>
        <dbReference type="EMBL" id="MDN7012870.1"/>
    </source>
</evidence>
<evidence type="ECO:0000313" key="2">
    <source>
        <dbReference type="Proteomes" id="UP001168423"/>
    </source>
</evidence>
<dbReference type="EMBL" id="VCYI01000008">
    <property type="protein sequence ID" value="MDN7012870.1"/>
    <property type="molecule type" value="Genomic_DNA"/>
</dbReference>
<keyword evidence="2" id="KW-1185">Reference proteome</keyword>
<comment type="caution">
    <text evidence="1">The sequence shown here is derived from an EMBL/GenBank/DDBJ whole genome shotgun (WGS) entry which is preliminary data.</text>
</comment>
<proteinExistence type="predicted"/>
<protein>
    <submittedName>
        <fullName evidence="1">Uncharacterized protein</fullName>
    </submittedName>
</protein>
<accession>A0ABT8M1E8</accession>
<dbReference type="Proteomes" id="UP001168423">
    <property type="component" value="Unassembled WGS sequence"/>
</dbReference>
<name>A0ABT8M1E8_9EURY</name>